<dbReference type="PRINTS" id="PR00081">
    <property type="entry name" value="GDHRDH"/>
</dbReference>
<evidence type="ECO:0000256" key="1">
    <source>
        <dbReference type="ARBA" id="ARBA00006484"/>
    </source>
</evidence>
<dbReference type="InterPro" id="IPR051468">
    <property type="entry name" value="Fungal_SecMetab_SDRs"/>
</dbReference>
<dbReference type="PANTHER" id="PTHR43544">
    <property type="entry name" value="SHORT-CHAIN DEHYDROGENASE/REDUCTASE"/>
    <property type="match status" value="1"/>
</dbReference>
<reference evidence="5 6" key="1">
    <citation type="submission" date="2023-04" db="EMBL/GenBank/DDBJ databases">
        <title>Genome of Basidiobolus ranarum AG-B5.</title>
        <authorList>
            <person name="Stajich J.E."/>
            <person name="Carter-House D."/>
            <person name="Gryganskyi A."/>
        </authorList>
    </citation>
    <scope>NUCLEOTIDE SEQUENCE [LARGE SCALE GENOMIC DNA]</scope>
    <source>
        <strain evidence="5 6">AG-B5</strain>
    </source>
</reference>
<evidence type="ECO:0000256" key="2">
    <source>
        <dbReference type="ARBA" id="ARBA00022857"/>
    </source>
</evidence>
<sequence length="235" mass="25248">MSTYVVTGASRGLGLEYVRQILQKNETRVFACCRNPSSAAQLDELKRSSGNRLTIHKLDVTDEASVKASADEISKLASDGIDVLINNAGTHIITDGLLKTKKSELESMFATNVSGPVIVAQEFIPLLERGKKKQIINISSILGSIKINANLPSTMGYGVTKTALNMVTACLAKELGEKNFTVISLHPGWVQTDMGGENADITTEQSIAGMLKVVDGLSNPDNGKFFSYDGNALPW</sequence>
<dbReference type="PRINTS" id="PR00080">
    <property type="entry name" value="SDRFAMILY"/>
</dbReference>
<dbReference type="InterPro" id="IPR036291">
    <property type="entry name" value="NAD(P)-bd_dom_sf"/>
</dbReference>
<dbReference type="SUPFAM" id="SSF51735">
    <property type="entry name" value="NAD(P)-binding Rossmann-fold domains"/>
    <property type="match status" value="1"/>
</dbReference>
<keyword evidence="2" id="KW-0521">NADP</keyword>
<dbReference type="Proteomes" id="UP001479436">
    <property type="component" value="Unassembled WGS sequence"/>
</dbReference>
<protein>
    <submittedName>
        <fullName evidence="5">Uncharacterized protein</fullName>
    </submittedName>
</protein>
<comment type="similarity">
    <text evidence="1 4">Belongs to the short-chain dehydrogenases/reductases (SDR) family.</text>
</comment>
<evidence type="ECO:0000313" key="6">
    <source>
        <dbReference type="Proteomes" id="UP001479436"/>
    </source>
</evidence>
<dbReference type="Gene3D" id="3.40.50.720">
    <property type="entry name" value="NAD(P)-binding Rossmann-like Domain"/>
    <property type="match status" value="1"/>
</dbReference>
<accession>A0ABR2W3S9</accession>
<gene>
    <name evidence="5" type="ORF">K7432_004982</name>
</gene>
<dbReference type="PROSITE" id="PS00061">
    <property type="entry name" value="ADH_SHORT"/>
    <property type="match status" value="1"/>
</dbReference>
<name>A0ABR2W3S9_9FUNG</name>
<dbReference type="CDD" id="cd05325">
    <property type="entry name" value="carb_red_sniffer_like_SDR_c"/>
    <property type="match status" value="1"/>
</dbReference>
<dbReference type="Pfam" id="PF00106">
    <property type="entry name" value="adh_short"/>
    <property type="match status" value="1"/>
</dbReference>
<dbReference type="EMBL" id="JASJQH010007059">
    <property type="protein sequence ID" value="KAK9719117.1"/>
    <property type="molecule type" value="Genomic_DNA"/>
</dbReference>
<dbReference type="PANTHER" id="PTHR43544:SF7">
    <property type="entry name" value="NADB-LER2"/>
    <property type="match status" value="1"/>
</dbReference>
<proteinExistence type="inferred from homology"/>
<evidence type="ECO:0000256" key="3">
    <source>
        <dbReference type="ARBA" id="ARBA00023002"/>
    </source>
</evidence>
<dbReference type="InterPro" id="IPR020904">
    <property type="entry name" value="Sc_DH/Rdtase_CS"/>
</dbReference>
<evidence type="ECO:0000256" key="4">
    <source>
        <dbReference type="RuleBase" id="RU000363"/>
    </source>
</evidence>
<dbReference type="InterPro" id="IPR002347">
    <property type="entry name" value="SDR_fam"/>
</dbReference>
<keyword evidence="6" id="KW-1185">Reference proteome</keyword>
<organism evidence="5 6">
    <name type="scientific">Basidiobolus ranarum</name>
    <dbReference type="NCBI Taxonomy" id="34480"/>
    <lineage>
        <taxon>Eukaryota</taxon>
        <taxon>Fungi</taxon>
        <taxon>Fungi incertae sedis</taxon>
        <taxon>Zoopagomycota</taxon>
        <taxon>Entomophthoromycotina</taxon>
        <taxon>Basidiobolomycetes</taxon>
        <taxon>Basidiobolales</taxon>
        <taxon>Basidiobolaceae</taxon>
        <taxon>Basidiobolus</taxon>
    </lineage>
</organism>
<evidence type="ECO:0000313" key="5">
    <source>
        <dbReference type="EMBL" id="KAK9719117.1"/>
    </source>
</evidence>
<keyword evidence="3" id="KW-0560">Oxidoreductase</keyword>
<comment type="caution">
    <text evidence="5">The sequence shown here is derived from an EMBL/GenBank/DDBJ whole genome shotgun (WGS) entry which is preliminary data.</text>
</comment>